<dbReference type="AlphaFoldDB" id="A0A1G2CEC8"/>
<name>A0A1G2CEC8_9BACT</name>
<evidence type="ECO:0000313" key="2">
    <source>
        <dbReference type="EMBL" id="OGY99735.1"/>
    </source>
</evidence>
<gene>
    <name evidence="2" type="ORF">A2945_01925</name>
</gene>
<organism evidence="2 3">
    <name type="scientific">Candidatus Liptonbacteria bacterium RIFCSPLOWO2_01_FULL_52_25</name>
    <dbReference type="NCBI Taxonomy" id="1798650"/>
    <lineage>
        <taxon>Bacteria</taxon>
        <taxon>Candidatus Liptoniibacteriota</taxon>
    </lineage>
</organism>
<accession>A0A1G2CEC8</accession>
<comment type="caution">
    <text evidence="2">The sequence shown here is derived from an EMBL/GenBank/DDBJ whole genome shotgun (WGS) entry which is preliminary data.</text>
</comment>
<reference evidence="2 3" key="1">
    <citation type="journal article" date="2016" name="Nat. Commun.">
        <title>Thousands of microbial genomes shed light on interconnected biogeochemical processes in an aquifer system.</title>
        <authorList>
            <person name="Anantharaman K."/>
            <person name="Brown C.T."/>
            <person name="Hug L.A."/>
            <person name="Sharon I."/>
            <person name="Castelle C.J."/>
            <person name="Probst A.J."/>
            <person name="Thomas B.C."/>
            <person name="Singh A."/>
            <person name="Wilkins M.J."/>
            <person name="Karaoz U."/>
            <person name="Brodie E.L."/>
            <person name="Williams K.H."/>
            <person name="Hubbard S.S."/>
            <person name="Banfield J.F."/>
        </authorList>
    </citation>
    <scope>NUCLEOTIDE SEQUENCE [LARGE SCALE GENOMIC DNA]</scope>
</reference>
<evidence type="ECO:0000256" key="1">
    <source>
        <dbReference type="SAM" id="MobiDB-lite"/>
    </source>
</evidence>
<evidence type="ECO:0000313" key="3">
    <source>
        <dbReference type="Proteomes" id="UP000178880"/>
    </source>
</evidence>
<dbReference type="EMBL" id="MHLA01000013">
    <property type="protein sequence ID" value="OGY99735.1"/>
    <property type="molecule type" value="Genomic_DNA"/>
</dbReference>
<proteinExistence type="predicted"/>
<protein>
    <submittedName>
        <fullName evidence="2">Uncharacterized protein</fullName>
    </submittedName>
</protein>
<sequence length="287" mass="32989">MPEKTPQPQSEKKRILTPEDRLSPELRAELESLFRDAMSTDTIPSMAALHYTLTHAGLDLSEDDERRLFWELVGNELVSSALPEIQGKLEPLVHEGKAVGLERKINLLAAETVKKLSPITYKLHEKREVAVWAIKRKLTALLPEHLRAAIEREDHEALVQARKQAAERLEQGIKRSREEAMRDFFAPNPENTVERCTWEIPDPRYVRPGAILKIQYSSGEPTEEYEILEGPNEGPNGRWIIARLLYAESDDLLRSHLLAQFGMEPYPDGRWDKTCRPVRCGLWRRSK</sequence>
<dbReference type="Proteomes" id="UP000178880">
    <property type="component" value="Unassembled WGS sequence"/>
</dbReference>
<feature type="compositionally biased region" description="Basic and acidic residues" evidence="1">
    <location>
        <begin position="10"/>
        <end position="21"/>
    </location>
</feature>
<feature type="region of interest" description="Disordered" evidence="1">
    <location>
        <begin position="1"/>
        <end position="21"/>
    </location>
</feature>